<dbReference type="Gene3D" id="3.40.50.880">
    <property type="match status" value="1"/>
</dbReference>
<name>A0A1F7FCN9_UNCRA</name>
<dbReference type="PIRSF" id="PIRSF030013">
    <property type="entry name" value="ThuA"/>
    <property type="match status" value="1"/>
</dbReference>
<organism evidence="2 3">
    <name type="scientific">Candidatus Raymondbacteria bacterium RIFOXYD12_FULL_49_13</name>
    <dbReference type="NCBI Taxonomy" id="1817890"/>
    <lineage>
        <taxon>Bacteria</taxon>
        <taxon>Raymondiibacteriota</taxon>
    </lineage>
</organism>
<dbReference type="Pfam" id="PF06283">
    <property type="entry name" value="ThuA"/>
    <property type="match status" value="1"/>
</dbReference>
<evidence type="ECO:0000313" key="2">
    <source>
        <dbReference type="EMBL" id="OGK04371.1"/>
    </source>
</evidence>
<dbReference type="InterPro" id="IPR029010">
    <property type="entry name" value="ThuA-like"/>
</dbReference>
<dbReference type="InterPro" id="IPR009381">
    <property type="entry name" value="Trehalose_catabolism_ThuA_prok"/>
</dbReference>
<comment type="caution">
    <text evidence="2">The sequence shown here is derived from an EMBL/GenBank/DDBJ whole genome shotgun (WGS) entry which is preliminary data.</text>
</comment>
<dbReference type="SUPFAM" id="SSF52317">
    <property type="entry name" value="Class I glutamine amidotransferase-like"/>
    <property type="match status" value="1"/>
</dbReference>
<feature type="domain" description="ThuA-like" evidence="1">
    <location>
        <begin position="6"/>
        <end position="222"/>
    </location>
</feature>
<gene>
    <name evidence="2" type="ORF">A2519_18355</name>
</gene>
<dbReference type="Proteomes" id="UP000179243">
    <property type="component" value="Unassembled WGS sequence"/>
</dbReference>
<evidence type="ECO:0000313" key="3">
    <source>
        <dbReference type="Proteomes" id="UP000179243"/>
    </source>
</evidence>
<dbReference type="InterPro" id="IPR029062">
    <property type="entry name" value="Class_I_gatase-like"/>
</dbReference>
<evidence type="ECO:0000259" key="1">
    <source>
        <dbReference type="Pfam" id="PF06283"/>
    </source>
</evidence>
<reference evidence="2 3" key="1">
    <citation type="journal article" date="2016" name="Nat. Commun.">
        <title>Thousands of microbial genomes shed light on interconnected biogeochemical processes in an aquifer system.</title>
        <authorList>
            <person name="Anantharaman K."/>
            <person name="Brown C.T."/>
            <person name="Hug L.A."/>
            <person name="Sharon I."/>
            <person name="Castelle C.J."/>
            <person name="Probst A.J."/>
            <person name="Thomas B.C."/>
            <person name="Singh A."/>
            <person name="Wilkins M.J."/>
            <person name="Karaoz U."/>
            <person name="Brodie E.L."/>
            <person name="Williams K.H."/>
            <person name="Hubbard S.S."/>
            <person name="Banfield J.F."/>
        </authorList>
    </citation>
    <scope>NUCLEOTIDE SEQUENCE [LARGE SCALE GENOMIC DNA]</scope>
</reference>
<sequence>MVKKIRVTIWNEFVHEKNDAAVKKVYPDGIHNAIAQGLKKEMGFIIQTATLEQPEHGLTEKVLKNTDVLFWWGHMAHGQVDDEIVKRIHQKILDGMGLVVLHSGHFSKIFRRLMGTNCSLTWRVADEREIVWNIAPSHPIAQGIAGSFELPGSEMYGERFDIPEPDQLLFVSWYEGGNVFRSGCTFKRGNGKIFYFSPGHETYPIFYDKTILRILANSARWAYSPIRLSTNDVPNQKTPLAPITKRKPI</sequence>
<accession>A0A1F7FCN9</accession>
<dbReference type="AlphaFoldDB" id="A0A1F7FCN9"/>
<proteinExistence type="predicted"/>
<dbReference type="EMBL" id="MFYX01000073">
    <property type="protein sequence ID" value="OGK04371.1"/>
    <property type="molecule type" value="Genomic_DNA"/>
</dbReference>
<protein>
    <submittedName>
        <fullName evidence="2">Trehalose utilization protein ThuA</fullName>
    </submittedName>
</protein>